<comment type="caution">
    <text evidence="2">The sequence shown here is derived from an EMBL/GenBank/DDBJ whole genome shotgun (WGS) entry which is preliminary data.</text>
</comment>
<dbReference type="EMBL" id="JAZAVJ010000300">
    <property type="protein sequence ID" value="KAK7402484.1"/>
    <property type="molecule type" value="Genomic_DNA"/>
</dbReference>
<sequence length="346" mass="40231">MATDNVRVKSEKLQEIIGLRHEAGNPSVQVDVPRYPKTTIIQRTKTVKRSEVMEQGRELIKKLCDRQYKADISEEMNAWLDEHKVKVLTGEVKDRVFVWGLQHGSKIKAWVHQAPDDLEEYTYTYEEEVSQSLIVRRDILNQPLQEIRLVAAELDGGSQRRVMRPVRRLENGIDWLDWHERQRHAEREEAAEEQKRVRDDFVEATTKLTTSYGDLKASTSKLNDLLLKADNFLLAVHPKDDGPSKKRRVEELSTKEEKPEQALIKQEKIEQPSDKKDRIIKDVQVLVDTLTFRLPMNRAVFTQLEMVLKHLDVDVVSGIDYNRERCIARRTERINAILGSEDETTT</sequence>
<reference evidence="2 3" key="1">
    <citation type="journal article" date="2025" name="Microbiol. Resour. Announc.">
        <title>Draft genome sequences for Neonectria magnoliae and Neonectria punicea, canker pathogens of Liriodendron tulipifera and Acer saccharum in West Virginia.</title>
        <authorList>
            <person name="Petronek H.M."/>
            <person name="Kasson M.T."/>
            <person name="Metheny A.M."/>
            <person name="Stauder C.M."/>
            <person name="Lovett B."/>
            <person name="Lynch S.C."/>
            <person name="Garnas J.R."/>
            <person name="Kasson L.R."/>
            <person name="Stajich J.E."/>
        </authorList>
    </citation>
    <scope>NUCLEOTIDE SEQUENCE [LARGE SCALE GENOMIC DNA]</scope>
    <source>
        <strain evidence="2 3">NRRL 64653</strain>
    </source>
</reference>
<evidence type="ECO:0000313" key="3">
    <source>
        <dbReference type="Proteomes" id="UP001498476"/>
    </source>
</evidence>
<dbReference type="Proteomes" id="UP001498476">
    <property type="component" value="Unassembled WGS sequence"/>
</dbReference>
<evidence type="ECO:0000313" key="2">
    <source>
        <dbReference type="EMBL" id="KAK7402484.1"/>
    </source>
</evidence>
<proteinExistence type="predicted"/>
<evidence type="ECO:0000256" key="1">
    <source>
        <dbReference type="SAM" id="MobiDB-lite"/>
    </source>
</evidence>
<feature type="region of interest" description="Disordered" evidence="1">
    <location>
        <begin position="238"/>
        <end position="262"/>
    </location>
</feature>
<keyword evidence="3" id="KW-1185">Reference proteome</keyword>
<evidence type="ECO:0008006" key="4">
    <source>
        <dbReference type="Google" id="ProtNLM"/>
    </source>
</evidence>
<protein>
    <recommendedName>
        <fullName evidence="4">BAG domain-containing protein</fullName>
    </recommendedName>
</protein>
<accession>A0ABR1GL61</accession>
<organism evidence="2 3">
    <name type="scientific">Neonectria punicea</name>
    <dbReference type="NCBI Taxonomy" id="979145"/>
    <lineage>
        <taxon>Eukaryota</taxon>
        <taxon>Fungi</taxon>
        <taxon>Dikarya</taxon>
        <taxon>Ascomycota</taxon>
        <taxon>Pezizomycotina</taxon>
        <taxon>Sordariomycetes</taxon>
        <taxon>Hypocreomycetidae</taxon>
        <taxon>Hypocreales</taxon>
        <taxon>Nectriaceae</taxon>
        <taxon>Neonectria</taxon>
    </lineage>
</organism>
<gene>
    <name evidence="2" type="ORF">QQX98_011762</name>
</gene>
<name>A0ABR1GL61_9HYPO</name>